<protein>
    <submittedName>
        <fullName evidence="1">Uncharacterized protein</fullName>
    </submittedName>
</protein>
<accession>A0A835PUF7</accession>
<name>A0A835PUF7_VANPL</name>
<dbReference type="PANTHER" id="PTHR44375">
    <property type="entry name" value="BETA-KETOACYL-ACP REDUCTASE-LIKE PROTEIN-RELATED"/>
    <property type="match status" value="1"/>
</dbReference>
<sequence length="149" mass="16557">MGDENELRPMVEDITSSLKGANPIEVLGLNMEEEMEAVFDEAVRRAWKMLGNDAFINCYLFEGKIEDPLLTTEDEYKKTLAAMEIGKHNIRVKDSIARGLHLGDKFPLSVGKEGGEADGHSYAPFRDGSIQKETLLPLWCISLGMSHAT</sequence>
<gene>
    <name evidence="1" type="ORF">HPP92_023062</name>
</gene>
<dbReference type="EMBL" id="JADCNM010000012">
    <property type="protein sequence ID" value="KAG0459934.1"/>
    <property type="molecule type" value="Genomic_DNA"/>
</dbReference>
<proteinExistence type="predicted"/>
<reference evidence="1 2" key="1">
    <citation type="journal article" date="2020" name="Nat. Food">
        <title>A phased Vanilla planifolia genome enables genetic improvement of flavour and production.</title>
        <authorList>
            <person name="Hasing T."/>
            <person name="Tang H."/>
            <person name="Brym M."/>
            <person name="Khazi F."/>
            <person name="Huang T."/>
            <person name="Chambers A.H."/>
        </authorList>
    </citation>
    <scope>NUCLEOTIDE SEQUENCE [LARGE SCALE GENOMIC DNA]</scope>
    <source>
        <tissue evidence="1">Leaf</tissue>
    </source>
</reference>
<dbReference type="Proteomes" id="UP000639772">
    <property type="component" value="Chromosome 12"/>
</dbReference>
<evidence type="ECO:0000313" key="1">
    <source>
        <dbReference type="EMBL" id="KAG0459934.1"/>
    </source>
</evidence>
<organism evidence="1 2">
    <name type="scientific">Vanilla planifolia</name>
    <name type="common">Vanilla</name>
    <dbReference type="NCBI Taxonomy" id="51239"/>
    <lineage>
        <taxon>Eukaryota</taxon>
        <taxon>Viridiplantae</taxon>
        <taxon>Streptophyta</taxon>
        <taxon>Embryophyta</taxon>
        <taxon>Tracheophyta</taxon>
        <taxon>Spermatophyta</taxon>
        <taxon>Magnoliopsida</taxon>
        <taxon>Liliopsida</taxon>
        <taxon>Asparagales</taxon>
        <taxon>Orchidaceae</taxon>
        <taxon>Vanilloideae</taxon>
        <taxon>Vanilleae</taxon>
        <taxon>Vanilla</taxon>
    </lineage>
</organism>
<comment type="caution">
    <text evidence="1">The sequence shown here is derived from an EMBL/GenBank/DDBJ whole genome shotgun (WGS) entry which is preliminary data.</text>
</comment>
<dbReference type="AlphaFoldDB" id="A0A835PUF7"/>
<dbReference type="PANTHER" id="PTHR44375:SF6">
    <property type="entry name" value="F28J7.36 PROTEIN"/>
    <property type="match status" value="1"/>
</dbReference>
<evidence type="ECO:0000313" key="2">
    <source>
        <dbReference type="Proteomes" id="UP000639772"/>
    </source>
</evidence>
<dbReference type="OrthoDB" id="294295at2759"/>